<feature type="region of interest" description="Disordered" evidence="1">
    <location>
        <begin position="24"/>
        <end position="116"/>
    </location>
</feature>
<feature type="region of interest" description="Disordered" evidence="1">
    <location>
        <begin position="186"/>
        <end position="208"/>
    </location>
</feature>
<dbReference type="Proteomes" id="UP000277580">
    <property type="component" value="Unassembled WGS sequence"/>
</dbReference>
<name>A0A3N4KB63_9PEZI</name>
<dbReference type="InParanoid" id="A0A3N4KB63"/>
<keyword evidence="3" id="KW-1185">Reference proteome</keyword>
<feature type="compositionally biased region" description="Low complexity" evidence="1">
    <location>
        <begin position="45"/>
        <end position="91"/>
    </location>
</feature>
<organism evidence="2 3">
    <name type="scientific">Morchella conica CCBAS932</name>
    <dbReference type="NCBI Taxonomy" id="1392247"/>
    <lineage>
        <taxon>Eukaryota</taxon>
        <taxon>Fungi</taxon>
        <taxon>Dikarya</taxon>
        <taxon>Ascomycota</taxon>
        <taxon>Pezizomycotina</taxon>
        <taxon>Pezizomycetes</taxon>
        <taxon>Pezizales</taxon>
        <taxon>Morchellaceae</taxon>
        <taxon>Morchella</taxon>
    </lineage>
</organism>
<feature type="region of interest" description="Disordered" evidence="1">
    <location>
        <begin position="276"/>
        <end position="298"/>
    </location>
</feature>
<evidence type="ECO:0000313" key="2">
    <source>
        <dbReference type="EMBL" id="RPB07757.1"/>
    </source>
</evidence>
<dbReference type="InterPro" id="IPR013083">
    <property type="entry name" value="Znf_RING/FYVE/PHD"/>
</dbReference>
<evidence type="ECO:0008006" key="4">
    <source>
        <dbReference type="Google" id="ProtNLM"/>
    </source>
</evidence>
<sequence length="368" mass="40364">MVGTSSIGDEKSIRKRFTASIKRVMSLNKSGRPPVAAKETPPISPTVAPSSAAATTPAAAAAAPAATTPAATTTTATPPAAPAIRGTAPTTVQPKPKPKSRQAPKSSQPAPRQLTTKERAQELFKKHGLEINVDWPLSNAPPGERVQKDIRMRVHRSCHKCGTTYTGADKVCCSCGHKRCTKCPRNPVKKPKDKGKGKEKIGDKITRKKKKDYISGLTLPSRTGGQDLVRKAPRQRIHRTCHRCQTDFAGEKVCKKCNHNRCKKCPREPFKKNKPPGYYDGCDPSDSERDEPLPGRPKLVYKKPRRRVHWTCTKCNSTFSTGAKICEGCGSQKKDTGVRDPPKKSKYKPSAEDLERLEQRLKQATLSD</sequence>
<protein>
    <recommendedName>
        <fullName evidence="4">RanBP2-type domain-containing protein</fullName>
    </recommendedName>
</protein>
<evidence type="ECO:0000256" key="1">
    <source>
        <dbReference type="SAM" id="MobiDB-lite"/>
    </source>
</evidence>
<reference evidence="2 3" key="1">
    <citation type="journal article" date="2018" name="Nat. Ecol. Evol.">
        <title>Pezizomycetes genomes reveal the molecular basis of ectomycorrhizal truffle lifestyle.</title>
        <authorList>
            <person name="Murat C."/>
            <person name="Payen T."/>
            <person name="Noel B."/>
            <person name="Kuo A."/>
            <person name="Morin E."/>
            <person name="Chen J."/>
            <person name="Kohler A."/>
            <person name="Krizsan K."/>
            <person name="Balestrini R."/>
            <person name="Da Silva C."/>
            <person name="Montanini B."/>
            <person name="Hainaut M."/>
            <person name="Levati E."/>
            <person name="Barry K.W."/>
            <person name="Belfiori B."/>
            <person name="Cichocki N."/>
            <person name="Clum A."/>
            <person name="Dockter R.B."/>
            <person name="Fauchery L."/>
            <person name="Guy J."/>
            <person name="Iotti M."/>
            <person name="Le Tacon F."/>
            <person name="Lindquist E.A."/>
            <person name="Lipzen A."/>
            <person name="Malagnac F."/>
            <person name="Mello A."/>
            <person name="Molinier V."/>
            <person name="Miyauchi S."/>
            <person name="Poulain J."/>
            <person name="Riccioni C."/>
            <person name="Rubini A."/>
            <person name="Sitrit Y."/>
            <person name="Splivallo R."/>
            <person name="Traeger S."/>
            <person name="Wang M."/>
            <person name="Zifcakova L."/>
            <person name="Wipf D."/>
            <person name="Zambonelli A."/>
            <person name="Paolocci F."/>
            <person name="Nowrousian M."/>
            <person name="Ottonello S."/>
            <person name="Baldrian P."/>
            <person name="Spatafora J.W."/>
            <person name="Henrissat B."/>
            <person name="Nagy L.G."/>
            <person name="Aury J.M."/>
            <person name="Wincker P."/>
            <person name="Grigoriev I.V."/>
            <person name="Bonfante P."/>
            <person name="Martin F.M."/>
        </authorList>
    </citation>
    <scope>NUCLEOTIDE SEQUENCE [LARGE SCALE GENOMIC DNA]</scope>
    <source>
        <strain evidence="2 3">CCBAS932</strain>
    </source>
</reference>
<evidence type="ECO:0000313" key="3">
    <source>
        <dbReference type="Proteomes" id="UP000277580"/>
    </source>
</evidence>
<accession>A0A3N4KB63</accession>
<dbReference type="OrthoDB" id="5370011at2759"/>
<proteinExistence type="predicted"/>
<feature type="compositionally biased region" description="Polar residues" evidence="1">
    <location>
        <begin position="103"/>
        <end position="114"/>
    </location>
</feature>
<feature type="compositionally biased region" description="Basic and acidic residues" evidence="1">
    <location>
        <begin position="332"/>
        <end position="356"/>
    </location>
</feature>
<gene>
    <name evidence="2" type="ORF">P167DRAFT_495239</name>
</gene>
<dbReference type="Gene3D" id="3.30.40.10">
    <property type="entry name" value="Zinc/RING finger domain, C3HC4 (zinc finger)"/>
    <property type="match status" value="1"/>
</dbReference>
<dbReference type="EMBL" id="ML119175">
    <property type="protein sequence ID" value="RPB07757.1"/>
    <property type="molecule type" value="Genomic_DNA"/>
</dbReference>
<feature type="compositionally biased region" description="Basic and acidic residues" evidence="1">
    <location>
        <begin position="194"/>
        <end position="205"/>
    </location>
</feature>
<dbReference type="AlphaFoldDB" id="A0A3N4KB63"/>
<feature type="region of interest" description="Disordered" evidence="1">
    <location>
        <begin position="328"/>
        <end position="356"/>
    </location>
</feature>